<dbReference type="HOGENOM" id="CLU_031040_10_1_9"/>
<dbReference type="PANTHER" id="PTHR43774:SF1">
    <property type="entry name" value="PEPTIDE METHIONINE SULFOXIDE REDUCTASE MSRA 2"/>
    <property type="match status" value="1"/>
</dbReference>
<comment type="function">
    <text evidence="3 6">Has an important function as a repair enzyme for proteins that have been inactivated by oxidation. Catalyzes the reversible oxidation-reduction of methionine sulfoxide in proteins to methionine.</text>
</comment>
<dbReference type="GO" id="GO:0008113">
    <property type="term" value="F:peptide-methionine (S)-S-oxide reductase activity"/>
    <property type="evidence" value="ECO:0007669"/>
    <property type="project" value="UniProtKB-UniRule"/>
</dbReference>
<evidence type="ECO:0000259" key="7">
    <source>
        <dbReference type="Pfam" id="PF01625"/>
    </source>
</evidence>
<dbReference type="Pfam" id="PF01625">
    <property type="entry name" value="PMSR"/>
    <property type="match status" value="1"/>
</dbReference>
<dbReference type="InterPro" id="IPR036509">
    <property type="entry name" value="Met_Sox_Rdtase_MsrA_sf"/>
</dbReference>
<dbReference type="Gene3D" id="3.30.1060.10">
    <property type="entry name" value="Peptide methionine sulphoxide reductase MsrA"/>
    <property type="match status" value="1"/>
</dbReference>
<dbReference type="GO" id="GO:0033744">
    <property type="term" value="F:L-methionine:thioredoxin-disulfide S-oxidoreductase activity"/>
    <property type="evidence" value="ECO:0007669"/>
    <property type="project" value="RHEA"/>
</dbReference>
<dbReference type="FunFam" id="3.30.1060.10:FF:000003">
    <property type="entry name" value="Peptide methionine sulfoxide reductase MsrA"/>
    <property type="match status" value="1"/>
</dbReference>
<proteinExistence type="inferred from homology"/>
<dbReference type="InterPro" id="IPR002569">
    <property type="entry name" value="Met_Sox_Rdtase_MsrA_dom"/>
</dbReference>
<dbReference type="PANTHER" id="PTHR43774">
    <property type="entry name" value="PEPTIDE METHIONINE SULFOXIDE REDUCTASE"/>
    <property type="match status" value="1"/>
</dbReference>
<keyword evidence="2 6" id="KW-0560">Oxidoreductase</keyword>
<dbReference type="EC" id="1.8.4.11" evidence="6"/>
<dbReference type="SMR" id="A0A0E1X5M0"/>
<gene>
    <name evidence="6 8" type="primary">msrA</name>
    <name evidence="8" type="ORF">HMPREF0769_12323</name>
</gene>
<dbReference type="Proteomes" id="UP000003455">
    <property type="component" value="Chromosome"/>
</dbReference>
<dbReference type="SUPFAM" id="SSF55068">
    <property type="entry name" value="Peptide methionine sulfoxide reductase"/>
    <property type="match status" value="1"/>
</dbReference>
<evidence type="ECO:0000256" key="3">
    <source>
        <dbReference type="ARBA" id="ARBA00024679"/>
    </source>
</evidence>
<feature type="active site" evidence="6">
    <location>
        <position position="12"/>
    </location>
</feature>
<dbReference type="EMBL" id="ACJA02000004">
    <property type="protein sequence ID" value="EFH94702.1"/>
    <property type="molecule type" value="Genomic_DNA"/>
</dbReference>
<dbReference type="RefSeq" id="WP_000159899.1">
    <property type="nucleotide sequence ID" value="NZ_CM000952.1"/>
</dbReference>
<feature type="domain" description="Peptide methionine sulphoxide reductase MsrA" evidence="7">
    <location>
        <begin position="6"/>
        <end position="156"/>
    </location>
</feature>
<comment type="catalytic activity">
    <reaction evidence="5 6">
        <text>[thioredoxin]-disulfide + L-methionine + H2O = L-methionine (S)-S-oxide + [thioredoxin]-dithiol</text>
        <dbReference type="Rhea" id="RHEA:19993"/>
        <dbReference type="Rhea" id="RHEA-COMP:10698"/>
        <dbReference type="Rhea" id="RHEA-COMP:10700"/>
        <dbReference type="ChEBI" id="CHEBI:15377"/>
        <dbReference type="ChEBI" id="CHEBI:29950"/>
        <dbReference type="ChEBI" id="CHEBI:50058"/>
        <dbReference type="ChEBI" id="CHEBI:57844"/>
        <dbReference type="ChEBI" id="CHEBI:58772"/>
        <dbReference type="EC" id="1.8.4.11"/>
    </reaction>
</comment>
<dbReference type="NCBIfam" id="TIGR00401">
    <property type="entry name" value="msrA"/>
    <property type="match status" value="1"/>
</dbReference>
<comment type="similarity">
    <text evidence="1 6">Belongs to the MsrA Met sulfoxide reductase family.</text>
</comment>
<organism evidence="8">
    <name type="scientific">Staphylococcus aureus subsp. aureus MN8</name>
    <dbReference type="NCBI Taxonomy" id="548470"/>
    <lineage>
        <taxon>Bacteria</taxon>
        <taxon>Bacillati</taxon>
        <taxon>Bacillota</taxon>
        <taxon>Bacilli</taxon>
        <taxon>Bacillales</taxon>
        <taxon>Staphylococcaceae</taxon>
        <taxon>Staphylococcus</taxon>
    </lineage>
</organism>
<protein>
    <recommendedName>
        <fullName evidence="6">Peptide methionine sulfoxide reductase MsrA</fullName>
        <shortName evidence="6">Protein-methionine-S-oxide reductase</shortName>
        <ecNumber evidence="6">1.8.4.11</ecNumber>
    </recommendedName>
    <alternativeName>
        <fullName evidence="6">Peptide-methionine (S)-S-oxide reductase</fullName>
        <shortName evidence="6">Peptide Met(O) reductase</shortName>
    </alternativeName>
</protein>
<dbReference type="HAMAP" id="MF_01401">
    <property type="entry name" value="MsrA"/>
    <property type="match status" value="1"/>
</dbReference>
<evidence type="ECO:0000256" key="6">
    <source>
        <dbReference type="HAMAP-Rule" id="MF_01401"/>
    </source>
</evidence>
<accession>A0A0E1X5M0</accession>
<comment type="catalytic activity">
    <reaction evidence="4 6">
        <text>L-methionyl-[protein] + [thioredoxin]-disulfide + H2O = L-methionyl-(S)-S-oxide-[protein] + [thioredoxin]-dithiol</text>
        <dbReference type="Rhea" id="RHEA:14217"/>
        <dbReference type="Rhea" id="RHEA-COMP:10698"/>
        <dbReference type="Rhea" id="RHEA-COMP:10700"/>
        <dbReference type="Rhea" id="RHEA-COMP:12313"/>
        <dbReference type="Rhea" id="RHEA-COMP:12315"/>
        <dbReference type="ChEBI" id="CHEBI:15377"/>
        <dbReference type="ChEBI" id="CHEBI:16044"/>
        <dbReference type="ChEBI" id="CHEBI:29950"/>
        <dbReference type="ChEBI" id="CHEBI:44120"/>
        <dbReference type="ChEBI" id="CHEBI:50058"/>
        <dbReference type="EC" id="1.8.4.11"/>
    </reaction>
</comment>
<sequence length="177" mass="20559">MTKEYATLAGGCFWCMVKPFTSYPGIKSVVSGYSGGHADNPTYEQVCTNQTGHVEAVQITFDPEVTSFENILDIYFKTFDPTDDQGQFFDRGESYQPVIFYHDKHQKKAAEFKKQQLNEQGIFKKPVITPIKPYKNFYPAEDYHQDYYKKNPVHYYQYQRGSGRKAFIESHWGNQNA</sequence>
<comment type="caution">
    <text evidence="8">The sequence shown here is derived from an EMBL/GenBank/DDBJ whole genome shotgun (WGS) entry which is preliminary data.</text>
</comment>
<name>A0A0E1X5M0_STAAU</name>
<evidence type="ECO:0000256" key="1">
    <source>
        <dbReference type="ARBA" id="ARBA00005591"/>
    </source>
</evidence>
<dbReference type="AlphaFoldDB" id="A0A0E1X5M0"/>
<evidence type="ECO:0000313" key="8">
    <source>
        <dbReference type="EMBL" id="EFH94702.1"/>
    </source>
</evidence>
<evidence type="ECO:0000256" key="2">
    <source>
        <dbReference type="ARBA" id="ARBA00023002"/>
    </source>
</evidence>
<evidence type="ECO:0000256" key="5">
    <source>
        <dbReference type="ARBA" id="ARBA00048782"/>
    </source>
</evidence>
<reference evidence="8" key="1">
    <citation type="submission" date="2010-05" db="EMBL/GenBank/DDBJ databases">
        <authorList>
            <person name="Muzny D."/>
            <person name="Qin X."/>
            <person name="Buhay C."/>
            <person name="Dugan-Rocha S."/>
            <person name="Ding Y."/>
            <person name="Chen G."/>
            <person name="Hawes A."/>
            <person name="Holder M."/>
            <person name="Jhangiani S."/>
            <person name="Johnson A."/>
            <person name="Khan Z."/>
            <person name="Li Z."/>
            <person name="Liu W."/>
            <person name="Liu X."/>
            <person name="Perez L."/>
            <person name="Shen H."/>
            <person name="Wang Q."/>
            <person name="Watt J."/>
            <person name="Xi L."/>
            <person name="Xin Y."/>
            <person name="Zhou J."/>
            <person name="Deng J."/>
            <person name="Jiang H."/>
            <person name="Liu Y."/>
            <person name="Qu J."/>
            <person name="Song X.-Z."/>
            <person name="Zhang L."/>
            <person name="Villasana D."/>
            <person name="Johnson A."/>
            <person name="Liu J."/>
            <person name="Liyanage D."/>
            <person name="Lorensuhewa L."/>
            <person name="Robinson T."/>
            <person name="Song A."/>
            <person name="Song B.-B."/>
            <person name="Dinh H."/>
            <person name="Thornton R."/>
            <person name="Coyle M."/>
            <person name="Francisco L."/>
            <person name="Jackson L."/>
            <person name="Javaid M."/>
            <person name="Korchina V."/>
            <person name="Kovar C."/>
            <person name="Mata R."/>
            <person name="Mathew T."/>
            <person name="Ngo R."/>
            <person name="Nguyen L."/>
            <person name="Nguyen N."/>
            <person name="Okwuonu G."/>
            <person name="Ongeri F."/>
            <person name="Pham C."/>
            <person name="Simmons D."/>
            <person name="Wilczek-Boney K."/>
            <person name="Hale W."/>
            <person name="Jakkamsetti A."/>
            <person name="Pham P."/>
            <person name="Ruth R."/>
            <person name="San Lucas F."/>
            <person name="Warren J."/>
            <person name="Zhang J."/>
            <person name="Zhao Z."/>
            <person name="Zhou C."/>
            <person name="Zhu D."/>
            <person name="Lee S."/>
            <person name="Bess C."/>
            <person name="Blankenburg K."/>
            <person name="Forbes L."/>
            <person name="Fu Q."/>
            <person name="Gubbala S."/>
            <person name="Hirani K."/>
            <person name="Jayaseelan J.C."/>
            <person name="Lara F."/>
            <person name="Munidasa M."/>
            <person name="Palculict T."/>
            <person name="Patil S."/>
            <person name="Pu L.-L."/>
            <person name="Saada N."/>
            <person name="Tang L."/>
            <person name="Weissenberger G."/>
            <person name="Zhu Y."/>
            <person name="Hemphill L."/>
            <person name="Shang Y."/>
            <person name="Youmans B."/>
            <person name="Ayvaz T."/>
            <person name="Ross M."/>
            <person name="Santibanez J."/>
            <person name="Aqrawi P."/>
            <person name="Gross S."/>
            <person name="Joshi V."/>
            <person name="Fowler G."/>
            <person name="Nazareth L."/>
            <person name="Reid J."/>
            <person name="Worley K."/>
            <person name="Petrosino J."/>
            <person name="Highlander S."/>
            <person name="Gibbs R."/>
        </authorList>
    </citation>
    <scope>NUCLEOTIDE SEQUENCE [LARGE SCALE GENOMIC DNA]</scope>
    <source>
        <strain evidence="8">MN8</strain>
    </source>
</reference>
<evidence type="ECO:0000256" key="4">
    <source>
        <dbReference type="ARBA" id="ARBA00047806"/>
    </source>
</evidence>